<dbReference type="Gene3D" id="3.30.420.10">
    <property type="entry name" value="Ribonuclease H-like superfamily/Ribonuclease H"/>
    <property type="match status" value="1"/>
</dbReference>
<dbReference type="InterPro" id="IPR025948">
    <property type="entry name" value="HTH-like_dom"/>
</dbReference>
<evidence type="ECO:0000313" key="3">
    <source>
        <dbReference type="EMBL" id="SDG80690.1"/>
    </source>
</evidence>
<protein>
    <submittedName>
        <fullName evidence="3">Transposase InsO and inactivated derivatives</fullName>
    </submittedName>
</protein>
<dbReference type="GO" id="GO:0015074">
    <property type="term" value="P:DNA integration"/>
    <property type="evidence" value="ECO:0007669"/>
    <property type="project" value="InterPro"/>
</dbReference>
<dbReference type="InterPro" id="IPR012337">
    <property type="entry name" value="RNaseH-like_sf"/>
</dbReference>
<dbReference type="Proteomes" id="UP000199623">
    <property type="component" value="Unassembled WGS sequence"/>
</dbReference>
<evidence type="ECO:0000313" key="4">
    <source>
        <dbReference type="Proteomes" id="UP000199623"/>
    </source>
</evidence>
<dbReference type="InterPro" id="IPR050900">
    <property type="entry name" value="Transposase_IS3/IS150/IS904"/>
</dbReference>
<dbReference type="AlphaFoldDB" id="A0A1G7XAV2"/>
<dbReference type="SUPFAM" id="SSF53098">
    <property type="entry name" value="Ribonuclease H-like"/>
    <property type="match status" value="1"/>
</dbReference>
<dbReference type="InterPro" id="IPR048020">
    <property type="entry name" value="Transpos_IS3"/>
</dbReference>
<reference evidence="4" key="1">
    <citation type="submission" date="2016-10" db="EMBL/GenBank/DDBJ databases">
        <authorList>
            <person name="Varghese N."/>
            <person name="Submissions S."/>
        </authorList>
    </citation>
    <scope>NUCLEOTIDE SEQUENCE [LARGE SCALE GENOMIC DNA]</scope>
    <source>
        <strain evidence="4">CGMCC 4.3506</strain>
    </source>
</reference>
<dbReference type="GO" id="GO:0003676">
    <property type="term" value="F:nucleic acid binding"/>
    <property type="evidence" value="ECO:0007669"/>
    <property type="project" value="InterPro"/>
</dbReference>
<dbReference type="Pfam" id="PF00665">
    <property type="entry name" value="rve"/>
    <property type="match status" value="1"/>
</dbReference>
<dbReference type="NCBIfam" id="NF033516">
    <property type="entry name" value="transpos_IS3"/>
    <property type="match status" value="1"/>
</dbReference>
<comment type="function">
    <text evidence="1">Involved in the transposition of the insertion sequence.</text>
</comment>
<dbReference type="PANTHER" id="PTHR46889">
    <property type="entry name" value="TRANSPOSASE INSF FOR INSERTION SEQUENCE IS3B-RELATED"/>
    <property type="match status" value="1"/>
</dbReference>
<evidence type="ECO:0000256" key="1">
    <source>
        <dbReference type="ARBA" id="ARBA00002286"/>
    </source>
</evidence>
<dbReference type="Pfam" id="PF13333">
    <property type="entry name" value="rve_2"/>
    <property type="match status" value="1"/>
</dbReference>
<dbReference type="Pfam" id="PF13276">
    <property type="entry name" value="HTH_21"/>
    <property type="match status" value="1"/>
</dbReference>
<dbReference type="STRING" id="200378.SAMN05216553_111345"/>
<sequence length="305" mass="34714">MKLVAQLRGRFGVEPILRVLGIASSTYYGWVRRQADPSPRQRQDAELVAEIVDVHTTSGGTYGSPRVHATLRRRGIRVSRKRVERLMRDHELQGAFLRKKWRIPSTRRDPRAAPAPDLVNRDFTALAPDRLWVADATRIPTGEGVFWLAAVRDAFSNRIVGWKTSDRCDTSLVLGALEYAIWSRDVRDGQLIHHSDRGSTYTSIRFAQRLADNGILPSMGSVGDSYDNALMENFFSTLKIELVYRNSWRTRDEAENAIFSYIDAWYNTQRIQKELGWLSPDEYEAAWHADQLEPSIIPASPTGAR</sequence>
<dbReference type="EMBL" id="FNCC01000011">
    <property type="protein sequence ID" value="SDG80690.1"/>
    <property type="molecule type" value="Genomic_DNA"/>
</dbReference>
<dbReference type="InterPro" id="IPR001584">
    <property type="entry name" value="Integrase_cat-core"/>
</dbReference>
<evidence type="ECO:0000259" key="2">
    <source>
        <dbReference type="PROSITE" id="PS50994"/>
    </source>
</evidence>
<keyword evidence="4" id="KW-1185">Reference proteome</keyword>
<organism evidence="3 4">
    <name type="scientific">Lentzea fradiae</name>
    <dbReference type="NCBI Taxonomy" id="200378"/>
    <lineage>
        <taxon>Bacteria</taxon>
        <taxon>Bacillati</taxon>
        <taxon>Actinomycetota</taxon>
        <taxon>Actinomycetes</taxon>
        <taxon>Pseudonocardiales</taxon>
        <taxon>Pseudonocardiaceae</taxon>
        <taxon>Lentzea</taxon>
    </lineage>
</organism>
<feature type="domain" description="Integrase catalytic" evidence="2">
    <location>
        <begin position="124"/>
        <end position="288"/>
    </location>
</feature>
<dbReference type="RefSeq" id="WP_090053762.1">
    <property type="nucleotide sequence ID" value="NZ_FNCC01000011.1"/>
</dbReference>
<gene>
    <name evidence="3" type="ORF">SAMN05216553_111345</name>
</gene>
<proteinExistence type="predicted"/>
<dbReference type="PROSITE" id="PS50994">
    <property type="entry name" value="INTEGRASE"/>
    <property type="match status" value="1"/>
</dbReference>
<accession>A0A1G7XAV2</accession>
<dbReference type="InterPro" id="IPR036397">
    <property type="entry name" value="RNaseH_sf"/>
</dbReference>
<name>A0A1G7XAV2_9PSEU</name>
<dbReference type="PANTHER" id="PTHR46889:SF4">
    <property type="entry name" value="TRANSPOSASE INSO FOR INSERTION SEQUENCE ELEMENT IS911B-RELATED"/>
    <property type="match status" value="1"/>
</dbReference>